<sequence length="211" mass="24910">MSRRPLGRMFPSQTVAVRQQKAQPRVFVPSLLPVHRAYIESLVFTDFYEFMHADMIPAGINWLFLKLQLKFPAFALDPSGPQDKVEEIWRVRKEDIRGVVYKALRKAYTYRDGKWMVSTPVAILQVNEKIPVDTYVAAGTHPMRWWYLHSNPNDEWFSRADSLDAIKIQVETLSSTYHEDRVITCGKRRRYYIRAWYLQTLSTRYDPSFLE</sequence>
<dbReference type="EMBL" id="JBAHYK010001684">
    <property type="protein sequence ID" value="KAL0567071.1"/>
    <property type="molecule type" value="Genomic_DNA"/>
</dbReference>
<comment type="caution">
    <text evidence="1">The sequence shown here is derived from an EMBL/GenBank/DDBJ whole genome shotgun (WGS) entry which is preliminary data.</text>
</comment>
<reference evidence="1 2" key="1">
    <citation type="submission" date="2024-02" db="EMBL/GenBank/DDBJ databases">
        <title>A draft genome for the cacao thread blight pathogen Marasmius crinis-equi.</title>
        <authorList>
            <person name="Cohen S.P."/>
            <person name="Baruah I.K."/>
            <person name="Amoako-Attah I."/>
            <person name="Bukari Y."/>
            <person name="Meinhardt L.W."/>
            <person name="Bailey B.A."/>
        </authorList>
    </citation>
    <scope>NUCLEOTIDE SEQUENCE [LARGE SCALE GENOMIC DNA]</scope>
    <source>
        <strain evidence="1 2">GH-76</strain>
    </source>
</reference>
<name>A0ABR3EW02_9AGAR</name>
<protein>
    <submittedName>
        <fullName evidence="1">Uncharacterized protein</fullName>
    </submittedName>
</protein>
<dbReference type="Proteomes" id="UP001465976">
    <property type="component" value="Unassembled WGS sequence"/>
</dbReference>
<organism evidence="1 2">
    <name type="scientific">Marasmius crinis-equi</name>
    <dbReference type="NCBI Taxonomy" id="585013"/>
    <lineage>
        <taxon>Eukaryota</taxon>
        <taxon>Fungi</taxon>
        <taxon>Dikarya</taxon>
        <taxon>Basidiomycota</taxon>
        <taxon>Agaricomycotina</taxon>
        <taxon>Agaricomycetes</taxon>
        <taxon>Agaricomycetidae</taxon>
        <taxon>Agaricales</taxon>
        <taxon>Marasmiineae</taxon>
        <taxon>Marasmiaceae</taxon>
        <taxon>Marasmius</taxon>
    </lineage>
</organism>
<evidence type="ECO:0000313" key="2">
    <source>
        <dbReference type="Proteomes" id="UP001465976"/>
    </source>
</evidence>
<gene>
    <name evidence="1" type="ORF">V5O48_014923</name>
</gene>
<evidence type="ECO:0000313" key="1">
    <source>
        <dbReference type="EMBL" id="KAL0567071.1"/>
    </source>
</evidence>
<accession>A0ABR3EW02</accession>
<proteinExistence type="predicted"/>
<keyword evidence="2" id="KW-1185">Reference proteome</keyword>